<reference evidence="1 2" key="1">
    <citation type="submission" date="2024-01" db="EMBL/GenBank/DDBJ databases">
        <title>Genome assemblies of Stephania.</title>
        <authorList>
            <person name="Yang L."/>
        </authorList>
    </citation>
    <scope>NUCLEOTIDE SEQUENCE [LARGE SCALE GENOMIC DNA]</scope>
    <source>
        <strain evidence="1">QJT</strain>
        <tissue evidence="1">Leaf</tissue>
    </source>
</reference>
<accession>A0AAP0PLI5</accession>
<proteinExistence type="predicted"/>
<protein>
    <submittedName>
        <fullName evidence="1">Uncharacterized protein</fullName>
    </submittedName>
</protein>
<dbReference type="AlphaFoldDB" id="A0AAP0PLI5"/>
<evidence type="ECO:0000313" key="1">
    <source>
        <dbReference type="EMBL" id="KAK9145196.1"/>
    </source>
</evidence>
<name>A0AAP0PLI5_9MAGN</name>
<keyword evidence="2" id="KW-1185">Reference proteome</keyword>
<gene>
    <name evidence="1" type="ORF">Sjap_005099</name>
</gene>
<dbReference type="EMBL" id="JBBNAE010000002">
    <property type="protein sequence ID" value="KAK9145196.1"/>
    <property type="molecule type" value="Genomic_DNA"/>
</dbReference>
<dbReference type="Proteomes" id="UP001417504">
    <property type="component" value="Unassembled WGS sequence"/>
</dbReference>
<organism evidence="1 2">
    <name type="scientific">Stephania japonica</name>
    <dbReference type="NCBI Taxonomy" id="461633"/>
    <lineage>
        <taxon>Eukaryota</taxon>
        <taxon>Viridiplantae</taxon>
        <taxon>Streptophyta</taxon>
        <taxon>Embryophyta</taxon>
        <taxon>Tracheophyta</taxon>
        <taxon>Spermatophyta</taxon>
        <taxon>Magnoliopsida</taxon>
        <taxon>Ranunculales</taxon>
        <taxon>Menispermaceae</taxon>
        <taxon>Menispermoideae</taxon>
        <taxon>Cissampelideae</taxon>
        <taxon>Stephania</taxon>
    </lineage>
</organism>
<comment type="caution">
    <text evidence="1">The sequence shown here is derived from an EMBL/GenBank/DDBJ whole genome shotgun (WGS) entry which is preliminary data.</text>
</comment>
<sequence length="62" mass="6997">MIIGIFRVIIGARRGLIFETRSAIETLVRAGGRASLKSTSIDSFSPTRTYVYIYSFYIGFWA</sequence>
<evidence type="ECO:0000313" key="2">
    <source>
        <dbReference type="Proteomes" id="UP001417504"/>
    </source>
</evidence>